<keyword evidence="3" id="KW-1185">Reference proteome</keyword>
<name>A0A0U1L645_9FIRM</name>
<dbReference type="AlphaFoldDB" id="A0A0U1L645"/>
<dbReference type="Proteomes" id="UP000049855">
    <property type="component" value="Unassembled WGS sequence"/>
</dbReference>
<keyword evidence="2" id="KW-0347">Helicase</keyword>
<gene>
    <name evidence="2" type="ORF">SpAn4DRAFT_4349</name>
</gene>
<dbReference type="Pfam" id="PF00176">
    <property type="entry name" value="SNF2-rel_dom"/>
    <property type="match status" value="1"/>
</dbReference>
<accession>A0A0U1L645</accession>
<sequence>MKYNPHSYQLYAESKIIEQTAFGLFLDCGMGKTVVTLTAVLELMQDSFDVTRVLVIAPLRVAEDTWSKECQKWQHLKHLRISKVLGSEQQRKRAVNTPADIYIINRENVEWLVTFTAKTGLTIWSFWTSYPALSR</sequence>
<dbReference type="GO" id="GO:0005524">
    <property type="term" value="F:ATP binding"/>
    <property type="evidence" value="ECO:0007669"/>
    <property type="project" value="InterPro"/>
</dbReference>
<reference evidence="3" key="1">
    <citation type="submission" date="2015-03" db="EMBL/GenBank/DDBJ databases">
        <authorList>
            <person name="Nijsse Bart"/>
        </authorList>
    </citation>
    <scope>NUCLEOTIDE SEQUENCE [LARGE SCALE GENOMIC DNA]</scope>
</reference>
<dbReference type="SUPFAM" id="SSF52540">
    <property type="entry name" value="P-loop containing nucleoside triphosphate hydrolases"/>
    <property type="match status" value="1"/>
</dbReference>
<dbReference type="Gene3D" id="3.40.50.300">
    <property type="entry name" value="P-loop containing nucleotide triphosphate hydrolases"/>
    <property type="match status" value="1"/>
</dbReference>
<protein>
    <submittedName>
        <fullName evidence="2">DNA helicase, phage-associated</fullName>
    </submittedName>
</protein>
<organism evidence="2 3">
    <name type="scientific">Sporomusa ovata</name>
    <dbReference type="NCBI Taxonomy" id="2378"/>
    <lineage>
        <taxon>Bacteria</taxon>
        <taxon>Bacillati</taxon>
        <taxon>Bacillota</taxon>
        <taxon>Negativicutes</taxon>
        <taxon>Selenomonadales</taxon>
        <taxon>Sporomusaceae</taxon>
        <taxon>Sporomusa</taxon>
    </lineage>
</organism>
<evidence type="ECO:0000313" key="3">
    <source>
        <dbReference type="Proteomes" id="UP000049855"/>
    </source>
</evidence>
<dbReference type="GO" id="GO:0004386">
    <property type="term" value="F:helicase activity"/>
    <property type="evidence" value="ECO:0007669"/>
    <property type="project" value="UniProtKB-KW"/>
</dbReference>
<dbReference type="InterPro" id="IPR000330">
    <property type="entry name" value="SNF2_N"/>
</dbReference>
<keyword evidence="2" id="KW-0067">ATP-binding</keyword>
<dbReference type="EMBL" id="CTRP01000016">
    <property type="protein sequence ID" value="CQR74985.1"/>
    <property type="molecule type" value="Genomic_DNA"/>
</dbReference>
<keyword evidence="2" id="KW-0547">Nucleotide-binding</keyword>
<evidence type="ECO:0000313" key="2">
    <source>
        <dbReference type="EMBL" id="CQR74985.1"/>
    </source>
</evidence>
<dbReference type="InterPro" id="IPR027417">
    <property type="entry name" value="P-loop_NTPase"/>
</dbReference>
<proteinExistence type="predicted"/>
<feature type="domain" description="SNF2 N-terminal" evidence="1">
    <location>
        <begin position="25"/>
        <end position="104"/>
    </location>
</feature>
<keyword evidence="2" id="KW-0378">Hydrolase</keyword>
<evidence type="ECO:0000259" key="1">
    <source>
        <dbReference type="Pfam" id="PF00176"/>
    </source>
</evidence>